<dbReference type="InterPro" id="IPR000700">
    <property type="entry name" value="PAS-assoc_C"/>
</dbReference>
<dbReference type="InterPro" id="IPR001610">
    <property type="entry name" value="PAC"/>
</dbReference>
<evidence type="ECO:0000259" key="9">
    <source>
        <dbReference type="PROSITE" id="PS50113"/>
    </source>
</evidence>
<dbReference type="InterPro" id="IPR005467">
    <property type="entry name" value="His_kinase_dom"/>
</dbReference>
<reference evidence="10 11" key="1">
    <citation type="journal article" date="2014" name="Nature">
        <title>Sequential evolution of bacterial morphology by co-option of a developmental regulator.</title>
        <authorList>
            <person name="Jiang C."/>
            <person name="Brown P.J."/>
            <person name="Ducret A."/>
            <person name="Brun Y.V."/>
        </authorList>
    </citation>
    <scope>NUCLEOTIDE SEQUENCE [LARGE SCALE GENOMIC DNA]</scope>
    <source>
        <strain evidence="10 11">DSM 16100</strain>
    </source>
</reference>
<dbReference type="Pfam" id="PF02518">
    <property type="entry name" value="HATPase_c"/>
    <property type="match status" value="1"/>
</dbReference>
<dbReference type="InterPro" id="IPR052162">
    <property type="entry name" value="Sensor_kinase/Photoreceptor"/>
</dbReference>
<dbReference type="CDD" id="cd19410">
    <property type="entry name" value="HK9-like_sensor"/>
    <property type="match status" value="1"/>
</dbReference>
<name>V4PJB0_9CAUL</name>
<protein>
    <recommendedName>
        <fullName evidence="2">histidine kinase</fullName>
        <ecNumber evidence="2">2.7.13.3</ecNumber>
    </recommendedName>
</protein>
<keyword evidence="6" id="KW-0812">Transmembrane</keyword>
<dbReference type="SUPFAM" id="SSF47384">
    <property type="entry name" value="Homodimeric domain of signal transducing histidine kinase"/>
    <property type="match status" value="1"/>
</dbReference>
<keyword evidence="6" id="KW-0472">Membrane</keyword>
<evidence type="ECO:0000256" key="2">
    <source>
        <dbReference type="ARBA" id="ARBA00012438"/>
    </source>
</evidence>
<dbReference type="SMART" id="SM00086">
    <property type="entry name" value="PAC"/>
    <property type="match status" value="1"/>
</dbReference>
<dbReference type="CDD" id="cd00130">
    <property type="entry name" value="PAS"/>
    <property type="match status" value="1"/>
</dbReference>
<dbReference type="PANTHER" id="PTHR43304">
    <property type="entry name" value="PHYTOCHROME-LIKE PROTEIN CPH1"/>
    <property type="match status" value="1"/>
</dbReference>
<dbReference type="InterPro" id="IPR003661">
    <property type="entry name" value="HisK_dim/P_dom"/>
</dbReference>
<dbReference type="InterPro" id="IPR007891">
    <property type="entry name" value="CHASE3"/>
</dbReference>
<evidence type="ECO:0000256" key="5">
    <source>
        <dbReference type="ARBA" id="ARBA00022777"/>
    </source>
</evidence>
<dbReference type="NCBIfam" id="TIGR00229">
    <property type="entry name" value="sensory_box"/>
    <property type="match status" value="1"/>
</dbReference>
<feature type="domain" description="PAS" evidence="8">
    <location>
        <begin position="213"/>
        <end position="286"/>
    </location>
</feature>
<dbReference type="InterPro" id="IPR004358">
    <property type="entry name" value="Sig_transdc_His_kin-like_C"/>
</dbReference>
<dbReference type="EMBL" id="AWGB01000005">
    <property type="protein sequence ID" value="ESQ94042.1"/>
    <property type="molecule type" value="Genomic_DNA"/>
</dbReference>
<sequence length="603" mass="69111">MYLAFFSLISIAFCAFSMIIYSQYQKSQNLNDYMRYEYENIRQTKNILMDVVDMETGVRGYVLSGDGRYLAPFQRAADRLPDEIRALRQATYYESNAFAETNNLLDRVDSLQKLLESQMNYMRAHGRGQISMNALDIQKTQMNELRSLIEANIEHRLYRLEERRTLVAPHKTNFFYIVIIGTILGIGIFLAGTIIIIKLEAENEAIEARNARSEMRFRAVMNGINDGVYEINFVNETMYMSREFKAMIGFGEGELGDSVRDLIERIHPDDVETYMQVRHDYIIKKTPIYNNVFRLKHKDGTWRWVMSRGIGTWDKFGQIRTMIGTHTDITEQKNREEELRQLNADMEAFTYITSHDMRSPLVNLKGFSHELGLAVKDVNSLLEPQSKKLGTETWTRLETILKQDIPEALGFIGNAVDRMDTLTTAILDLSRIGKFTYRDELVDAQVVFDKCMGAQSYEISTKGVEVKASGLPRLITDPVALEQIFSNLLDNAVKYLRPDEPGHIEITCLETSRDYIFSIRDNGRGIDAEDAERVFNIFRRARNTGDVRGLGLGMAFVKATLRKLNGAIWFESKLNVGTTFHFSLPKRHPLAASNDQTGKERAA</sequence>
<dbReference type="InterPro" id="IPR013655">
    <property type="entry name" value="PAS_fold_3"/>
</dbReference>
<keyword evidence="4" id="KW-0808">Transferase</keyword>
<dbReference type="AlphaFoldDB" id="V4PJB0"/>
<dbReference type="STRING" id="1121022.GCA_000376105_01799"/>
<dbReference type="InterPro" id="IPR036890">
    <property type="entry name" value="HATPase_C_sf"/>
</dbReference>
<evidence type="ECO:0000259" key="7">
    <source>
        <dbReference type="PROSITE" id="PS50109"/>
    </source>
</evidence>
<dbReference type="CDD" id="cd00082">
    <property type="entry name" value="HisKA"/>
    <property type="match status" value="1"/>
</dbReference>
<organism evidence="10 11">
    <name type="scientific">Asticcacaulis benevestitus DSM 16100 = ATCC BAA-896</name>
    <dbReference type="NCBI Taxonomy" id="1121022"/>
    <lineage>
        <taxon>Bacteria</taxon>
        <taxon>Pseudomonadati</taxon>
        <taxon>Pseudomonadota</taxon>
        <taxon>Alphaproteobacteria</taxon>
        <taxon>Caulobacterales</taxon>
        <taxon>Caulobacteraceae</taxon>
        <taxon>Asticcacaulis</taxon>
    </lineage>
</organism>
<keyword evidence="5" id="KW-0418">Kinase</keyword>
<dbReference type="SUPFAM" id="SSF55874">
    <property type="entry name" value="ATPase domain of HSP90 chaperone/DNA topoisomerase II/histidine kinase"/>
    <property type="match status" value="1"/>
</dbReference>
<evidence type="ECO:0000256" key="6">
    <source>
        <dbReference type="SAM" id="Phobius"/>
    </source>
</evidence>
<evidence type="ECO:0000313" key="10">
    <source>
        <dbReference type="EMBL" id="ESQ94042.1"/>
    </source>
</evidence>
<keyword evidence="6" id="KW-1133">Transmembrane helix</keyword>
<accession>V4PJB0</accession>
<dbReference type="InterPro" id="IPR036097">
    <property type="entry name" value="HisK_dim/P_sf"/>
</dbReference>
<gene>
    <name evidence="10" type="ORF">ABENE_02840</name>
</gene>
<dbReference type="eggNOG" id="COG2202">
    <property type="taxonomic scope" value="Bacteria"/>
</dbReference>
<dbReference type="Gene3D" id="3.30.565.10">
    <property type="entry name" value="Histidine kinase-like ATPase, C-terminal domain"/>
    <property type="match status" value="1"/>
</dbReference>
<dbReference type="PRINTS" id="PR00344">
    <property type="entry name" value="BCTRLSENSOR"/>
</dbReference>
<evidence type="ECO:0000256" key="3">
    <source>
        <dbReference type="ARBA" id="ARBA00022553"/>
    </source>
</evidence>
<dbReference type="InterPro" id="IPR003594">
    <property type="entry name" value="HATPase_dom"/>
</dbReference>
<dbReference type="GO" id="GO:0000155">
    <property type="term" value="F:phosphorelay sensor kinase activity"/>
    <property type="evidence" value="ECO:0007669"/>
    <property type="project" value="InterPro"/>
</dbReference>
<dbReference type="eggNOG" id="COG4251">
    <property type="taxonomic scope" value="Bacteria"/>
</dbReference>
<dbReference type="Proteomes" id="UP000017837">
    <property type="component" value="Unassembled WGS sequence"/>
</dbReference>
<feature type="transmembrane region" description="Helical" evidence="6">
    <location>
        <begin position="174"/>
        <end position="197"/>
    </location>
</feature>
<evidence type="ECO:0000259" key="8">
    <source>
        <dbReference type="PROSITE" id="PS50112"/>
    </source>
</evidence>
<evidence type="ECO:0000313" key="11">
    <source>
        <dbReference type="Proteomes" id="UP000017837"/>
    </source>
</evidence>
<dbReference type="Gene3D" id="3.30.450.20">
    <property type="entry name" value="PAS domain"/>
    <property type="match status" value="1"/>
</dbReference>
<dbReference type="CDD" id="cd00075">
    <property type="entry name" value="HATPase"/>
    <property type="match status" value="1"/>
</dbReference>
<dbReference type="Pfam" id="PF05227">
    <property type="entry name" value="CHASE3"/>
    <property type="match status" value="1"/>
</dbReference>
<dbReference type="PANTHER" id="PTHR43304:SF1">
    <property type="entry name" value="PAC DOMAIN-CONTAINING PROTEIN"/>
    <property type="match status" value="1"/>
</dbReference>
<dbReference type="InterPro" id="IPR035965">
    <property type="entry name" value="PAS-like_dom_sf"/>
</dbReference>
<keyword evidence="11" id="KW-1185">Reference proteome</keyword>
<dbReference type="EC" id="2.7.13.3" evidence="2"/>
<dbReference type="PROSITE" id="PS50109">
    <property type="entry name" value="HIS_KIN"/>
    <property type="match status" value="1"/>
</dbReference>
<dbReference type="InterPro" id="IPR000014">
    <property type="entry name" value="PAS"/>
</dbReference>
<feature type="domain" description="Histidine kinase" evidence="7">
    <location>
        <begin position="352"/>
        <end position="588"/>
    </location>
</feature>
<dbReference type="SUPFAM" id="SSF55785">
    <property type="entry name" value="PYP-like sensor domain (PAS domain)"/>
    <property type="match status" value="1"/>
</dbReference>
<dbReference type="PROSITE" id="PS50113">
    <property type="entry name" value="PAC"/>
    <property type="match status" value="1"/>
</dbReference>
<keyword evidence="3" id="KW-0597">Phosphoprotein</keyword>
<proteinExistence type="predicted"/>
<feature type="domain" description="PAC" evidence="9">
    <location>
        <begin position="289"/>
        <end position="341"/>
    </location>
</feature>
<comment type="catalytic activity">
    <reaction evidence="1">
        <text>ATP + protein L-histidine = ADP + protein N-phospho-L-histidine.</text>
        <dbReference type="EC" id="2.7.13.3"/>
    </reaction>
</comment>
<dbReference type="PROSITE" id="PS50112">
    <property type="entry name" value="PAS"/>
    <property type="match status" value="1"/>
</dbReference>
<evidence type="ECO:0000256" key="4">
    <source>
        <dbReference type="ARBA" id="ARBA00022679"/>
    </source>
</evidence>
<dbReference type="PATRIC" id="fig|1121022.4.peg.563"/>
<dbReference type="Gene3D" id="1.10.287.130">
    <property type="match status" value="1"/>
</dbReference>
<dbReference type="Pfam" id="PF08447">
    <property type="entry name" value="PAS_3"/>
    <property type="match status" value="1"/>
</dbReference>
<evidence type="ECO:0000256" key="1">
    <source>
        <dbReference type="ARBA" id="ARBA00000085"/>
    </source>
</evidence>
<comment type="caution">
    <text evidence="10">The sequence shown here is derived from an EMBL/GenBank/DDBJ whole genome shotgun (WGS) entry which is preliminary data.</text>
</comment>
<dbReference type="SMART" id="SM00387">
    <property type="entry name" value="HATPase_c"/>
    <property type="match status" value="1"/>
</dbReference>